<dbReference type="EMBL" id="JAUSUD010000021">
    <property type="protein sequence ID" value="MDQ0232452.1"/>
    <property type="molecule type" value="Genomic_DNA"/>
</dbReference>
<evidence type="ECO:0000313" key="1">
    <source>
        <dbReference type="EMBL" id="MDQ0232452.1"/>
    </source>
</evidence>
<protein>
    <submittedName>
        <fullName evidence="1">Uncharacterized protein</fullName>
    </submittedName>
</protein>
<comment type="caution">
    <text evidence="1">The sequence shown here is derived from an EMBL/GenBank/DDBJ whole genome shotgun (WGS) entry which is preliminary data.</text>
</comment>
<organism evidence="1 2">
    <name type="scientific">Metabacillus malikii</name>
    <dbReference type="NCBI Taxonomy" id="1504265"/>
    <lineage>
        <taxon>Bacteria</taxon>
        <taxon>Bacillati</taxon>
        <taxon>Bacillota</taxon>
        <taxon>Bacilli</taxon>
        <taxon>Bacillales</taxon>
        <taxon>Bacillaceae</taxon>
        <taxon>Metabacillus</taxon>
    </lineage>
</organism>
<accession>A0ABT9ZJI6</accession>
<dbReference type="Proteomes" id="UP001234495">
    <property type="component" value="Unassembled WGS sequence"/>
</dbReference>
<dbReference type="RefSeq" id="WP_307344461.1">
    <property type="nucleotide sequence ID" value="NZ_JAUSUD010000021.1"/>
</dbReference>
<evidence type="ECO:0000313" key="2">
    <source>
        <dbReference type="Proteomes" id="UP001234495"/>
    </source>
</evidence>
<reference evidence="1 2" key="1">
    <citation type="submission" date="2023-07" db="EMBL/GenBank/DDBJ databases">
        <title>Genomic Encyclopedia of Type Strains, Phase IV (KMG-IV): sequencing the most valuable type-strain genomes for metagenomic binning, comparative biology and taxonomic classification.</title>
        <authorList>
            <person name="Goeker M."/>
        </authorList>
    </citation>
    <scope>NUCLEOTIDE SEQUENCE [LARGE SCALE GENOMIC DNA]</scope>
    <source>
        <strain evidence="1 2">DSM 29005</strain>
    </source>
</reference>
<gene>
    <name evidence="1" type="ORF">J2S19_003763</name>
</gene>
<keyword evidence="2" id="KW-1185">Reference proteome</keyword>
<sequence>MIITDAKNVTEDEGHQFNIYQYKEYTGQDEFIYFVLKQDDNGDWYIHKRVPDV</sequence>
<proteinExistence type="predicted"/>
<name>A0ABT9ZJI6_9BACI</name>